<keyword evidence="1" id="KW-0812">Transmembrane</keyword>
<reference evidence="2 3" key="1">
    <citation type="submission" date="2020-09" db="EMBL/GenBank/DDBJ databases">
        <title>novel species in genus Nocardioides.</title>
        <authorList>
            <person name="Zhang G."/>
        </authorList>
    </citation>
    <scope>NUCLEOTIDE SEQUENCE [LARGE SCALE GENOMIC DNA]</scope>
    <source>
        <strain evidence="2 3">19197</strain>
    </source>
</reference>
<accession>A0ABR8MJM7</accession>
<sequence>MPDLSRLPTAPLLAAGLVGGFAVAQQTGVRPLGAAAMLGANVVAARQWYAVGGTPLTLGLTAAYWTAMGAAHPLARRVGTWPSVLGVTASAAGAAWALADRRR</sequence>
<dbReference type="Proteomes" id="UP000649289">
    <property type="component" value="Unassembled WGS sequence"/>
</dbReference>
<evidence type="ECO:0000313" key="2">
    <source>
        <dbReference type="EMBL" id="MBD3916243.1"/>
    </source>
</evidence>
<keyword evidence="1" id="KW-1133">Transmembrane helix</keyword>
<feature type="transmembrane region" description="Helical" evidence="1">
    <location>
        <begin position="48"/>
        <end position="67"/>
    </location>
</feature>
<keyword evidence="3" id="KW-1185">Reference proteome</keyword>
<keyword evidence="1" id="KW-0472">Membrane</keyword>
<protein>
    <submittedName>
        <fullName evidence="2">Uncharacterized protein</fullName>
    </submittedName>
</protein>
<feature type="transmembrane region" description="Helical" evidence="1">
    <location>
        <begin position="79"/>
        <end position="99"/>
    </location>
</feature>
<gene>
    <name evidence="2" type="ORF">IEZ25_16610</name>
</gene>
<evidence type="ECO:0000256" key="1">
    <source>
        <dbReference type="SAM" id="Phobius"/>
    </source>
</evidence>
<dbReference type="EMBL" id="JACXYY010000007">
    <property type="protein sequence ID" value="MBD3916243.1"/>
    <property type="molecule type" value="Genomic_DNA"/>
</dbReference>
<organism evidence="2 3">
    <name type="scientific">Nocardioides hwasunensis</name>
    <dbReference type="NCBI Taxonomy" id="397258"/>
    <lineage>
        <taxon>Bacteria</taxon>
        <taxon>Bacillati</taxon>
        <taxon>Actinomycetota</taxon>
        <taxon>Actinomycetes</taxon>
        <taxon>Propionibacteriales</taxon>
        <taxon>Nocardioidaceae</taxon>
        <taxon>Nocardioides</taxon>
    </lineage>
</organism>
<name>A0ABR8MJM7_9ACTN</name>
<evidence type="ECO:0000313" key="3">
    <source>
        <dbReference type="Proteomes" id="UP000649289"/>
    </source>
</evidence>
<proteinExistence type="predicted"/>
<dbReference type="RefSeq" id="WP_191200579.1">
    <property type="nucleotide sequence ID" value="NZ_BAAAPA010000001.1"/>
</dbReference>
<comment type="caution">
    <text evidence="2">The sequence shown here is derived from an EMBL/GenBank/DDBJ whole genome shotgun (WGS) entry which is preliminary data.</text>
</comment>